<feature type="transmembrane region" description="Helical" evidence="1">
    <location>
        <begin position="13"/>
        <end position="46"/>
    </location>
</feature>
<evidence type="ECO:0000256" key="1">
    <source>
        <dbReference type="SAM" id="Phobius"/>
    </source>
</evidence>
<feature type="non-terminal residue" evidence="2">
    <location>
        <position position="1"/>
    </location>
</feature>
<keyword evidence="1" id="KW-1133">Transmembrane helix</keyword>
<dbReference type="AlphaFoldDB" id="A0AAD7Z528"/>
<feature type="non-terminal residue" evidence="2">
    <location>
        <position position="78"/>
    </location>
</feature>
<keyword evidence="3" id="KW-1185">Reference proteome</keyword>
<sequence length="78" mass="9146">NRDISIDFFMSNYVIFVLLLNLVYGCVLLVYMNSFDVFIICLVFFYDGGRFFKDILYLRLKFICGVFINLSNVTVIGF</sequence>
<keyword evidence="1" id="KW-0812">Transmembrane</keyword>
<keyword evidence="1" id="KW-0472">Membrane</keyword>
<name>A0AAD7Z528_DIPPU</name>
<evidence type="ECO:0000313" key="2">
    <source>
        <dbReference type="EMBL" id="KAJ9573812.1"/>
    </source>
</evidence>
<comment type="caution">
    <text evidence="2">The sequence shown here is derived from an EMBL/GenBank/DDBJ whole genome shotgun (WGS) entry which is preliminary data.</text>
</comment>
<proteinExistence type="predicted"/>
<evidence type="ECO:0000313" key="3">
    <source>
        <dbReference type="Proteomes" id="UP001233999"/>
    </source>
</evidence>
<accession>A0AAD7Z528</accession>
<gene>
    <name evidence="2" type="ORF">L9F63_008809</name>
</gene>
<organism evidence="2 3">
    <name type="scientific">Diploptera punctata</name>
    <name type="common">Pacific beetle cockroach</name>
    <dbReference type="NCBI Taxonomy" id="6984"/>
    <lineage>
        <taxon>Eukaryota</taxon>
        <taxon>Metazoa</taxon>
        <taxon>Ecdysozoa</taxon>
        <taxon>Arthropoda</taxon>
        <taxon>Hexapoda</taxon>
        <taxon>Insecta</taxon>
        <taxon>Pterygota</taxon>
        <taxon>Neoptera</taxon>
        <taxon>Polyneoptera</taxon>
        <taxon>Dictyoptera</taxon>
        <taxon>Blattodea</taxon>
        <taxon>Blaberoidea</taxon>
        <taxon>Blaberidae</taxon>
        <taxon>Diplopterinae</taxon>
        <taxon>Diploptera</taxon>
    </lineage>
</organism>
<feature type="transmembrane region" description="Helical" evidence="1">
    <location>
        <begin position="58"/>
        <end position="77"/>
    </location>
</feature>
<protein>
    <submittedName>
        <fullName evidence="2">Uncharacterized protein</fullName>
    </submittedName>
</protein>
<dbReference type="Proteomes" id="UP001233999">
    <property type="component" value="Unassembled WGS sequence"/>
</dbReference>
<reference evidence="2" key="2">
    <citation type="submission" date="2023-05" db="EMBL/GenBank/DDBJ databases">
        <authorList>
            <person name="Fouks B."/>
        </authorList>
    </citation>
    <scope>NUCLEOTIDE SEQUENCE</scope>
    <source>
        <strain evidence="2">Stay&amp;Tobe</strain>
        <tissue evidence="2">Testes</tissue>
    </source>
</reference>
<reference evidence="2" key="1">
    <citation type="journal article" date="2023" name="IScience">
        <title>Live-bearing cockroach genome reveals convergent evolutionary mechanisms linked to viviparity in insects and beyond.</title>
        <authorList>
            <person name="Fouks B."/>
            <person name="Harrison M.C."/>
            <person name="Mikhailova A.A."/>
            <person name="Marchal E."/>
            <person name="English S."/>
            <person name="Carruthers M."/>
            <person name="Jennings E.C."/>
            <person name="Chiamaka E.L."/>
            <person name="Frigard R.A."/>
            <person name="Pippel M."/>
            <person name="Attardo G.M."/>
            <person name="Benoit J.B."/>
            <person name="Bornberg-Bauer E."/>
            <person name="Tobe S.S."/>
        </authorList>
    </citation>
    <scope>NUCLEOTIDE SEQUENCE</scope>
    <source>
        <strain evidence="2">Stay&amp;Tobe</strain>
    </source>
</reference>
<dbReference type="EMBL" id="JASPKZ010010678">
    <property type="protein sequence ID" value="KAJ9573812.1"/>
    <property type="molecule type" value="Genomic_DNA"/>
</dbReference>